<dbReference type="Proteomes" id="UP001206126">
    <property type="component" value="Unassembled WGS sequence"/>
</dbReference>
<sequence>MIRLYRSRPLTPAEMVMAALVFGKSIDYQRVRIHARRYLPLVQPKNCCMTPNGSMYFHRSCFLPDYTRGDPPAVHWFIHEMAHVWQHQLGYAVRLRGAVRVGLSYDYDLAPGKAFADFNMEAQGELLADYFMLKHMGRPETLSQQRYRDSLPLYQEVLADFLADPASVGNLPRDSGRCLLHLKRLTRSADYWPRSSRN</sequence>
<accession>A0ABT2D7P0</accession>
<protein>
    <submittedName>
        <fullName evidence="1">Rhs element Vgr protein</fullName>
    </submittedName>
</protein>
<name>A0ABT2D7P0_9BURK</name>
<keyword evidence="2" id="KW-1185">Reference proteome</keyword>
<evidence type="ECO:0000313" key="1">
    <source>
        <dbReference type="EMBL" id="MCS0807337.1"/>
    </source>
</evidence>
<dbReference type="EMBL" id="JANUHB010000001">
    <property type="protein sequence ID" value="MCS0807337.1"/>
    <property type="molecule type" value="Genomic_DNA"/>
</dbReference>
<proteinExistence type="predicted"/>
<evidence type="ECO:0000313" key="2">
    <source>
        <dbReference type="Proteomes" id="UP001206126"/>
    </source>
</evidence>
<reference evidence="1 2" key="1">
    <citation type="submission" date="2022-08" db="EMBL/GenBank/DDBJ databases">
        <title>Reclassification of Massilia species as members of the genera Telluria, Duganella, Pseudoduganella, Mokoshia gen. nov. and Zemynaea gen. nov. using orthogonal and non-orthogonal genome-based approaches.</title>
        <authorList>
            <person name="Bowman J.P."/>
        </authorList>
    </citation>
    <scope>NUCLEOTIDE SEQUENCE [LARGE SCALE GENOMIC DNA]</scope>
    <source>
        <strain evidence="1 2">JCM 31605</strain>
    </source>
</reference>
<dbReference type="RefSeq" id="WP_258821107.1">
    <property type="nucleotide sequence ID" value="NZ_JANUHB010000001.1"/>
</dbReference>
<comment type="caution">
    <text evidence="1">The sequence shown here is derived from an EMBL/GenBank/DDBJ whole genome shotgun (WGS) entry which is preliminary data.</text>
</comment>
<gene>
    <name evidence="1" type="ORF">NX774_05295</name>
</gene>
<organism evidence="1 2">
    <name type="scientific">Massilia agilis</name>
    <dbReference type="NCBI Taxonomy" id="1811226"/>
    <lineage>
        <taxon>Bacteria</taxon>
        <taxon>Pseudomonadati</taxon>
        <taxon>Pseudomonadota</taxon>
        <taxon>Betaproteobacteria</taxon>
        <taxon>Burkholderiales</taxon>
        <taxon>Oxalobacteraceae</taxon>
        <taxon>Telluria group</taxon>
        <taxon>Massilia</taxon>
    </lineage>
</organism>